<dbReference type="InterPro" id="IPR044974">
    <property type="entry name" value="Disease_R_plants"/>
</dbReference>
<feature type="domain" description="Disease resistance R13L4/SHOC-2-like LRR" evidence="6">
    <location>
        <begin position="992"/>
        <end position="1314"/>
    </location>
</feature>
<dbReference type="PANTHER" id="PTHR23155:SF955">
    <property type="entry name" value="AAA+ ATPASE DOMAIN-CONTAINING PROTEIN"/>
    <property type="match status" value="1"/>
</dbReference>
<dbReference type="Gene3D" id="3.40.50.300">
    <property type="entry name" value="P-loop containing nucleotide triphosphate hydrolases"/>
    <property type="match status" value="1"/>
</dbReference>
<dbReference type="Pfam" id="PF00931">
    <property type="entry name" value="NB-ARC"/>
    <property type="match status" value="1"/>
</dbReference>
<keyword evidence="4" id="KW-1133">Transmembrane helix</keyword>
<evidence type="ECO:0000256" key="4">
    <source>
        <dbReference type="SAM" id="Phobius"/>
    </source>
</evidence>
<proteinExistence type="predicted"/>
<dbReference type="Proteomes" id="UP000030645">
    <property type="component" value="Unassembled WGS sequence"/>
</dbReference>
<dbReference type="SUPFAM" id="SSF52058">
    <property type="entry name" value="L domain-like"/>
    <property type="match status" value="1"/>
</dbReference>
<accession>W9QWS1</accession>
<keyword evidence="2" id="KW-0611">Plant defense</keyword>
<dbReference type="Gene3D" id="1.10.8.430">
    <property type="entry name" value="Helical domain of apoptotic protease-activating factors"/>
    <property type="match status" value="1"/>
</dbReference>
<keyword evidence="4" id="KW-0812">Transmembrane</keyword>
<evidence type="ECO:0000259" key="5">
    <source>
        <dbReference type="Pfam" id="PF00931"/>
    </source>
</evidence>
<keyword evidence="1" id="KW-0677">Repeat</keyword>
<evidence type="ECO:0000256" key="3">
    <source>
        <dbReference type="SAM" id="Coils"/>
    </source>
</evidence>
<sequence>MKDDLVASMIRYLPFFICGSYVLIVVTGYRFCKYLEVKYKWVKRHWSFLNALSRDIQKVKDSVKETKKRASEFGESELNLEGITQPLQEIETQWVSKAGNVIWEAERCIQYFENLTAMKRISYVLIVVTGYRFCKYLEVKYKWVKRHWSFLNALSRDIQKVKDSVKETKKRASEFGESELNLEGITQPLQEIETQWVSKAGNVIWEAERCIQYFENLTAMRTFLNSYLFVILNLISIVDLTLGMRRTTEEINKHFKEQKELTNKLCGLLEESRNRLRGLQDTIGKIESESLGSKVPFSPTLALALERLISTQHQNLIRGELAEQLRSTVIQGRVLQAFVKDLRWFKLESEIENAWMKEAEDVIKEADEEINGSSEREAMIVRWPVAFGLRNWMAKRKLKKSVNYFGSRYSDLLEAKDRYGLRFIRRVSSKHVRRRFQRMDDEVISIVLDNIRKQVPTRSAEYSQEPHRRIGSLCKQMENILQLLKDENETEGARHARMACFHLLRKTATEAQECIKNYMEASPPKLVFEINRIHNAVGLLHKTVQVCTIQVIEDSCSVVGLEEDVHKFVSKLTTSTNDGSGGHPSVISIVGTKGIGKTTLAKEICNHRSILNHFKVCCFISLPHGDQYSNETLLLKNIRDQIMQTRDKGREKEYLIDEICGFLKKQACLVVLDDLRTKQAWNVLKQAFPDDSKSVVIITTRSIAVASHANASGNTSNIHRLRLQTGEESWEFLTQMVPFPFNSKGKIRSLAKKVVASTGGLPLAILRLGYLLSGKCLNEAELSRVLEREHGSHVLWAETWDINKERFQSYPILDRCFSYSEFFPRDFEIPSRRLIALWVASGLFEAEEIANDQSKQVHSSGDALEEKTRENAAYKCLLELVDRNMIQVVARKRNGNVKTCRFPSTLVEIWFRETRKNTITARSWSLFSSSDGQLAYRFDDKDANSGRSVHGLNSDIVFPEEKYPKSIMFFDTREGNEPGEDIGKFLLNGISSRRFEDLWVLDLEGVFRPQLPSSIGKLKKLTYLGLRWTYLENLPEFIGSLLQLETLDLKHTYVRELPNSSWKLKKLKNLYLNQSCRIKIMHHRSAISTKNLKTLCGVFVDHEHSDLAINLGKFQSLQKLGITIFQLPVEQQKNLVKGIVELADLRSLTLRSIDEKGESQDLKLKSFKKLQKLTSLYLLGKLEKPAIISTLPESLVELTLSASGLKEDPMSKLGKLPKLKFLSFLSGSYQGAIMVCSKEDFPQLLVLHIWNLSDLEKLVVEVGAMPKLREFEVRSCKKLTFTTGLTNLKVLQVLTLKDVPDENAIENEFAAAKENSPDAIVCCPKINRNKEEAGAMQGLSHDPITG</sequence>
<dbReference type="GO" id="GO:0098542">
    <property type="term" value="P:defense response to other organism"/>
    <property type="evidence" value="ECO:0007669"/>
    <property type="project" value="TreeGrafter"/>
</dbReference>
<dbReference type="EMBL" id="KE343326">
    <property type="protein sequence ID" value="EXB23824.1"/>
    <property type="molecule type" value="Genomic_DNA"/>
</dbReference>
<dbReference type="eggNOG" id="KOG4658">
    <property type="taxonomic scope" value="Eukaryota"/>
</dbReference>
<dbReference type="InterPro" id="IPR027417">
    <property type="entry name" value="P-loop_NTPase"/>
</dbReference>
<name>W9QWS1_9ROSA</name>
<evidence type="ECO:0000256" key="2">
    <source>
        <dbReference type="ARBA" id="ARBA00022821"/>
    </source>
</evidence>
<keyword evidence="8" id="KW-1185">Reference proteome</keyword>
<dbReference type="Pfam" id="PF23598">
    <property type="entry name" value="LRR_14"/>
    <property type="match status" value="1"/>
</dbReference>
<dbReference type="GO" id="GO:0043531">
    <property type="term" value="F:ADP binding"/>
    <property type="evidence" value="ECO:0007669"/>
    <property type="project" value="InterPro"/>
</dbReference>
<organism evidence="7 8">
    <name type="scientific">Morus notabilis</name>
    <dbReference type="NCBI Taxonomy" id="981085"/>
    <lineage>
        <taxon>Eukaryota</taxon>
        <taxon>Viridiplantae</taxon>
        <taxon>Streptophyta</taxon>
        <taxon>Embryophyta</taxon>
        <taxon>Tracheophyta</taxon>
        <taxon>Spermatophyta</taxon>
        <taxon>Magnoliopsida</taxon>
        <taxon>eudicotyledons</taxon>
        <taxon>Gunneridae</taxon>
        <taxon>Pentapetalae</taxon>
        <taxon>rosids</taxon>
        <taxon>fabids</taxon>
        <taxon>Rosales</taxon>
        <taxon>Moraceae</taxon>
        <taxon>Moreae</taxon>
        <taxon>Morus</taxon>
    </lineage>
</organism>
<gene>
    <name evidence="7" type="ORF">L484_009585</name>
</gene>
<keyword evidence="3" id="KW-0175">Coiled coil</keyword>
<feature type="transmembrane region" description="Helical" evidence="4">
    <location>
        <begin position="12"/>
        <end position="32"/>
    </location>
</feature>
<dbReference type="InterPro" id="IPR002182">
    <property type="entry name" value="NB-ARC"/>
</dbReference>
<evidence type="ECO:0000313" key="7">
    <source>
        <dbReference type="EMBL" id="EXB23824.1"/>
    </source>
</evidence>
<evidence type="ECO:0000313" key="8">
    <source>
        <dbReference type="Proteomes" id="UP000030645"/>
    </source>
</evidence>
<dbReference type="InterPro" id="IPR042197">
    <property type="entry name" value="Apaf_helical"/>
</dbReference>
<evidence type="ECO:0000256" key="1">
    <source>
        <dbReference type="ARBA" id="ARBA00022737"/>
    </source>
</evidence>
<dbReference type="KEGG" id="mnt:21392910"/>
<feature type="coiled-coil region" evidence="3">
    <location>
        <begin position="244"/>
        <end position="289"/>
    </location>
</feature>
<evidence type="ECO:0000259" key="6">
    <source>
        <dbReference type="Pfam" id="PF23598"/>
    </source>
</evidence>
<dbReference type="Gene3D" id="3.80.10.10">
    <property type="entry name" value="Ribonuclease Inhibitor"/>
    <property type="match status" value="1"/>
</dbReference>
<feature type="transmembrane region" description="Helical" evidence="4">
    <location>
        <begin position="224"/>
        <end position="244"/>
    </location>
</feature>
<dbReference type="Gene3D" id="1.10.10.10">
    <property type="entry name" value="Winged helix-like DNA-binding domain superfamily/Winged helix DNA-binding domain"/>
    <property type="match status" value="1"/>
</dbReference>
<dbReference type="InterPro" id="IPR032675">
    <property type="entry name" value="LRR_dom_sf"/>
</dbReference>
<feature type="domain" description="NB-ARC" evidence="5">
    <location>
        <begin position="564"/>
        <end position="737"/>
    </location>
</feature>
<dbReference type="SUPFAM" id="SSF52540">
    <property type="entry name" value="P-loop containing nucleoside triphosphate hydrolases"/>
    <property type="match status" value="1"/>
</dbReference>
<keyword evidence="4" id="KW-0472">Membrane</keyword>
<dbReference type="PRINTS" id="PR00364">
    <property type="entry name" value="DISEASERSIST"/>
</dbReference>
<dbReference type="OrthoDB" id="611536at2759"/>
<dbReference type="InterPro" id="IPR055414">
    <property type="entry name" value="LRR_R13L4/SHOC2-like"/>
</dbReference>
<dbReference type="PANTHER" id="PTHR23155">
    <property type="entry name" value="DISEASE RESISTANCE PROTEIN RP"/>
    <property type="match status" value="1"/>
</dbReference>
<dbReference type="InterPro" id="IPR036388">
    <property type="entry name" value="WH-like_DNA-bd_sf"/>
</dbReference>
<reference evidence="8" key="1">
    <citation type="submission" date="2013-01" db="EMBL/GenBank/DDBJ databases">
        <title>Draft Genome Sequence of a Mulberry Tree, Morus notabilis C.K. Schneid.</title>
        <authorList>
            <person name="He N."/>
            <person name="Zhao S."/>
        </authorList>
    </citation>
    <scope>NUCLEOTIDE SEQUENCE</scope>
</reference>
<protein>
    <submittedName>
        <fullName evidence="7">Putative disease resistance protein</fullName>
    </submittedName>
</protein>